<accession>A0A180GI98</accession>
<dbReference type="VEuPathDB" id="FungiDB:PTTG_27637"/>
<evidence type="ECO:0000313" key="2">
    <source>
        <dbReference type="EMBL" id="OAV92410.1"/>
    </source>
</evidence>
<dbReference type="Gene3D" id="3.40.50.2000">
    <property type="entry name" value="Glycogen Phosphorylase B"/>
    <property type="match status" value="1"/>
</dbReference>
<dbReference type="EnsemblFungi" id="PTTG_27637-t43_1">
    <property type="protein sequence ID" value="PTTG_27637-t43_1-p1"/>
    <property type="gene ID" value="PTTG_27637"/>
</dbReference>
<proteinExistence type="predicted"/>
<dbReference type="Proteomes" id="UP000005240">
    <property type="component" value="Unassembled WGS sequence"/>
</dbReference>
<feature type="compositionally biased region" description="Polar residues" evidence="1">
    <location>
        <begin position="112"/>
        <end position="136"/>
    </location>
</feature>
<organism evidence="2">
    <name type="scientific">Puccinia triticina (isolate 1-1 / race 1 (BBBD))</name>
    <name type="common">Brown leaf rust fungus</name>
    <dbReference type="NCBI Taxonomy" id="630390"/>
    <lineage>
        <taxon>Eukaryota</taxon>
        <taxon>Fungi</taxon>
        <taxon>Dikarya</taxon>
        <taxon>Basidiomycota</taxon>
        <taxon>Pucciniomycotina</taxon>
        <taxon>Pucciniomycetes</taxon>
        <taxon>Pucciniales</taxon>
        <taxon>Pucciniaceae</taxon>
        <taxon>Puccinia</taxon>
    </lineage>
</organism>
<dbReference type="STRING" id="630390.A0A180GI98"/>
<dbReference type="AlphaFoldDB" id="A0A180GI98"/>
<dbReference type="SUPFAM" id="SSF53756">
    <property type="entry name" value="UDP-Glycosyltransferase/glycogen phosphorylase"/>
    <property type="match status" value="1"/>
</dbReference>
<sequence>MEATSLQKPDFGDQFFWAKRVETLGIGAGLGKLSVKTLCSALRLATSDLTQISKAGIVFGQMPDKQHHHWSLPSPFFNTDTTNACLSASKGKQKAAPIDKEHSSDESASCDILSQQSRSEPASQPAVNLSISFDQF</sequence>
<reference evidence="2" key="1">
    <citation type="submission" date="2009-11" db="EMBL/GenBank/DDBJ databases">
        <authorList>
            <consortium name="The Broad Institute Genome Sequencing Platform"/>
            <person name="Ward D."/>
            <person name="Feldgarden M."/>
            <person name="Earl A."/>
            <person name="Young S.K."/>
            <person name="Zeng Q."/>
            <person name="Koehrsen M."/>
            <person name="Alvarado L."/>
            <person name="Berlin A."/>
            <person name="Bochicchio J."/>
            <person name="Borenstein D."/>
            <person name="Chapman S.B."/>
            <person name="Chen Z."/>
            <person name="Engels R."/>
            <person name="Freedman E."/>
            <person name="Gellesch M."/>
            <person name="Goldberg J."/>
            <person name="Griggs A."/>
            <person name="Gujja S."/>
            <person name="Heilman E."/>
            <person name="Heiman D."/>
            <person name="Hepburn T."/>
            <person name="Howarth C."/>
            <person name="Jen D."/>
            <person name="Larson L."/>
            <person name="Lewis B."/>
            <person name="Mehta T."/>
            <person name="Park D."/>
            <person name="Pearson M."/>
            <person name="Roberts A."/>
            <person name="Saif S."/>
            <person name="Shea T."/>
            <person name="Shenoy N."/>
            <person name="Sisk P."/>
            <person name="Stolte C."/>
            <person name="Sykes S."/>
            <person name="Thomson T."/>
            <person name="Walk T."/>
            <person name="White J."/>
            <person name="Yandava C."/>
            <person name="Izard J."/>
            <person name="Baranova O.V."/>
            <person name="Blanton J.M."/>
            <person name="Tanner A.C."/>
            <person name="Dewhirst F.E."/>
            <person name="Haas B."/>
            <person name="Nusbaum C."/>
            <person name="Birren B."/>
        </authorList>
    </citation>
    <scope>NUCLEOTIDE SEQUENCE [LARGE SCALE GENOMIC DNA]</scope>
    <source>
        <strain evidence="2">1-1 BBBD Race 1</strain>
    </source>
</reference>
<reference evidence="2" key="2">
    <citation type="submission" date="2016-05" db="EMBL/GenBank/DDBJ databases">
        <title>Comparative analysis highlights variable genome content of wheat rusts and divergence of the mating loci.</title>
        <authorList>
            <person name="Cuomo C.A."/>
            <person name="Bakkeren G."/>
            <person name="Szabo L."/>
            <person name="Khalil H."/>
            <person name="Joly D."/>
            <person name="Goldberg J."/>
            <person name="Young S."/>
            <person name="Zeng Q."/>
            <person name="Fellers J."/>
        </authorList>
    </citation>
    <scope>NUCLEOTIDE SEQUENCE [LARGE SCALE GENOMIC DNA]</scope>
    <source>
        <strain evidence="2">1-1 BBBD Race 1</strain>
    </source>
</reference>
<reference evidence="3" key="4">
    <citation type="submission" date="2025-05" db="UniProtKB">
        <authorList>
            <consortium name="EnsemblFungi"/>
        </authorList>
    </citation>
    <scope>IDENTIFICATION</scope>
    <source>
        <strain evidence="3">isolate 1-1 / race 1 (BBBD)</strain>
    </source>
</reference>
<gene>
    <name evidence="2" type="ORF">PTTG_27637</name>
</gene>
<protein>
    <submittedName>
        <fullName evidence="2 3">Uncharacterized protein</fullName>
    </submittedName>
</protein>
<evidence type="ECO:0000256" key="1">
    <source>
        <dbReference type="SAM" id="MobiDB-lite"/>
    </source>
</evidence>
<reference evidence="3 4" key="3">
    <citation type="journal article" date="2017" name="G3 (Bethesda)">
        <title>Comparative analysis highlights variable genome content of wheat rusts and divergence of the mating loci.</title>
        <authorList>
            <person name="Cuomo C.A."/>
            <person name="Bakkeren G."/>
            <person name="Khalil H.B."/>
            <person name="Panwar V."/>
            <person name="Joly D."/>
            <person name="Linning R."/>
            <person name="Sakthikumar S."/>
            <person name="Song X."/>
            <person name="Adiconis X."/>
            <person name="Fan L."/>
            <person name="Goldberg J.M."/>
            <person name="Levin J.Z."/>
            <person name="Young S."/>
            <person name="Zeng Q."/>
            <person name="Anikster Y."/>
            <person name="Bruce M."/>
            <person name="Wang M."/>
            <person name="Yin C."/>
            <person name="McCallum B."/>
            <person name="Szabo L.J."/>
            <person name="Hulbert S."/>
            <person name="Chen X."/>
            <person name="Fellers J.P."/>
        </authorList>
    </citation>
    <scope>NUCLEOTIDE SEQUENCE</scope>
    <source>
        <strain evidence="4">Isolate 1-1 / race 1 (BBBD)</strain>
        <strain evidence="3">isolate 1-1 / race 1 (BBBD)</strain>
    </source>
</reference>
<evidence type="ECO:0000313" key="3">
    <source>
        <dbReference type="EnsemblFungi" id="PTTG_27637-t43_1-p1"/>
    </source>
</evidence>
<name>A0A180GI98_PUCT1</name>
<keyword evidence="4" id="KW-1185">Reference proteome</keyword>
<evidence type="ECO:0000313" key="4">
    <source>
        <dbReference type="Proteomes" id="UP000005240"/>
    </source>
</evidence>
<dbReference type="OrthoDB" id="3206488at2759"/>
<feature type="region of interest" description="Disordered" evidence="1">
    <location>
        <begin position="88"/>
        <end position="136"/>
    </location>
</feature>
<dbReference type="EMBL" id="ADAS02000064">
    <property type="protein sequence ID" value="OAV92410.1"/>
    <property type="molecule type" value="Genomic_DNA"/>
</dbReference>